<dbReference type="EMBL" id="CAKXAJ010025143">
    <property type="protein sequence ID" value="CAH2235644.1"/>
    <property type="molecule type" value="Genomic_DNA"/>
</dbReference>
<comment type="caution">
    <text evidence="2">The sequence shown here is derived from an EMBL/GenBank/DDBJ whole genome shotgun (WGS) entry which is preliminary data.</text>
</comment>
<evidence type="ECO:0000256" key="1">
    <source>
        <dbReference type="SAM" id="Coils"/>
    </source>
</evidence>
<accession>A0A8S4RG20</accession>
<evidence type="ECO:0000313" key="2">
    <source>
        <dbReference type="EMBL" id="CAH2235644.1"/>
    </source>
</evidence>
<keyword evidence="1" id="KW-0175">Coiled coil</keyword>
<dbReference type="Proteomes" id="UP000838756">
    <property type="component" value="Unassembled WGS sequence"/>
</dbReference>
<reference evidence="2" key="1">
    <citation type="submission" date="2022-03" db="EMBL/GenBank/DDBJ databases">
        <authorList>
            <person name="Lindestad O."/>
        </authorList>
    </citation>
    <scope>NUCLEOTIDE SEQUENCE</scope>
</reference>
<dbReference type="Gene3D" id="1.10.287.1490">
    <property type="match status" value="1"/>
</dbReference>
<sequence>MIGNSYNNKIEEQKDDYHDFIQRFLFLLGKIKEKNKSIHTAVASLHILSFLIKYNANFNEDELYKAVIQDFNNVKEARPELQDEAKKVLNGYIANGVETVSIYGSCAEVKLGANKNKFKVSEFLNSNFCQDNGISGFSTLHSNGKNGMHGFVSEEGIRHYVVTDGAYEMTLNWCDEDGKKCTIIINIDANGIELIERNRVTDDQLKANKDVKIGNLFLYQIKFRNKEKGNHKSSEIVIENSNRNINIQTTQEIERGIKKAQIGSTKMQDKIAQVVDESLNERINKLEKENTRLTGNNQTILEQLQQKMREVEELNGKVREKDEVLAEITQKFGQLSDSVESEFERRKVEKEKLEEKLRKAQKEIQKLSKEKAELVQEKQDLEEFAEGLDVKVQRLKDQIRQLEYSVAVAVNENKRLKQKLNDTQKELDGKYGEIQRLESQSHELESQKITELEIYLEEKKKKIAELEVLLEEEKGEVFSLESRLCNSEEEKKRLQEKLNEKTQEVIKLTVDLEELSKQSEEKETKYFSRIKELEKILNKERKNSEELENYSINLEEESQIQHEKYKELLFEKHSIKEEISDLNDQSSLVHQNRVSLAQDLAKNMIYLFKENVREGDKVIISQETVLEILNRLEELIKNVGVSDQEIKGVIEEISVQTNDSLPPSDISNGDLSALPNKELDEASYSEDFGYSSRCSTPRCSTPV</sequence>
<feature type="coiled-coil region" evidence="1">
    <location>
        <begin position="276"/>
        <end position="585"/>
    </location>
</feature>
<proteinExistence type="predicted"/>
<dbReference type="OrthoDB" id="8178618at2759"/>
<organism evidence="2 3">
    <name type="scientific">Pararge aegeria aegeria</name>
    <dbReference type="NCBI Taxonomy" id="348720"/>
    <lineage>
        <taxon>Eukaryota</taxon>
        <taxon>Metazoa</taxon>
        <taxon>Ecdysozoa</taxon>
        <taxon>Arthropoda</taxon>
        <taxon>Hexapoda</taxon>
        <taxon>Insecta</taxon>
        <taxon>Pterygota</taxon>
        <taxon>Neoptera</taxon>
        <taxon>Endopterygota</taxon>
        <taxon>Lepidoptera</taxon>
        <taxon>Glossata</taxon>
        <taxon>Ditrysia</taxon>
        <taxon>Papilionoidea</taxon>
        <taxon>Nymphalidae</taxon>
        <taxon>Satyrinae</taxon>
        <taxon>Satyrini</taxon>
        <taxon>Parargina</taxon>
        <taxon>Pararge</taxon>
    </lineage>
</organism>
<gene>
    <name evidence="2" type="primary">jg18346</name>
    <name evidence="2" type="ORF">PAEG_LOCUS13269</name>
</gene>
<keyword evidence="3" id="KW-1185">Reference proteome</keyword>
<protein>
    <submittedName>
        <fullName evidence="2">Jg18346 protein</fullName>
    </submittedName>
</protein>
<evidence type="ECO:0000313" key="3">
    <source>
        <dbReference type="Proteomes" id="UP000838756"/>
    </source>
</evidence>
<name>A0A8S4RG20_9NEOP</name>
<dbReference type="AlphaFoldDB" id="A0A8S4RG20"/>